<name>A0ABV5GAD8_9FLAO</name>
<feature type="region of interest" description="Disordered" evidence="1">
    <location>
        <begin position="60"/>
        <end position="95"/>
    </location>
</feature>
<reference evidence="3 4" key="1">
    <citation type="submission" date="2024-09" db="EMBL/GenBank/DDBJ databases">
        <authorList>
            <person name="Sun Q."/>
            <person name="Mori K."/>
        </authorList>
    </citation>
    <scope>NUCLEOTIDE SEQUENCE [LARGE SCALE GENOMIC DNA]</scope>
    <source>
        <strain evidence="3 4">CECT 8460</strain>
    </source>
</reference>
<proteinExistence type="predicted"/>
<evidence type="ECO:0000313" key="3">
    <source>
        <dbReference type="EMBL" id="MFB9088081.1"/>
    </source>
</evidence>
<evidence type="ECO:0000313" key="4">
    <source>
        <dbReference type="Proteomes" id="UP001589576"/>
    </source>
</evidence>
<organism evidence="3 4">
    <name type="scientific">Flavobacterium paronense</name>
    <dbReference type="NCBI Taxonomy" id="1392775"/>
    <lineage>
        <taxon>Bacteria</taxon>
        <taxon>Pseudomonadati</taxon>
        <taxon>Bacteroidota</taxon>
        <taxon>Flavobacteriia</taxon>
        <taxon>Flavobacteriales</taxon>
        <taxon>Flavobacteriaceae</taxon>
        <taxon>Flavobacterium</taxon>
    </lineage>
</organism>
<dbReference type="EMBL" id="JBHMFB010000001">
    <property type="protein sequence ID" value="MFB9088081.1"/>
    <property type="molecule type" value="Genomic_DNA"/>
</dbReference>
<evidence type="ECO:0000256" key="1">
    <source>
        <dbReference type="SAM" id="MobiDB-lite"/>
    </source>
</evidence>
<keyword evidence="4" id="KW-1185">Reference proteome</keyword>
<protein>
    <submittedName>
        <fullName evidence="3">Uncharacterized protein</fullName>
    </submittedName>
</protein>
<dbReference type="Proteomes" id="UP001589576">
    <property type="component" value="Unassembled WGS sequence"/>
</dbReference>
<feature type="compositionally biased region" description="Basic and acidic residues" evidence="1">
    <location>
        <begin position="61"/>
        <end position="79"/>
    </location>
</feature>
<keyword evidence="2" id="KW-0732">Signal</keyword>
<accession>A0ABV5GAD8</accession>
<feature type="signal peptide" evidence="2">
    <location>
        <begin position="1"/>
        <end position="19"/>
    </location>
</feature>
<comment type="caution">
    <text evidence="3">The sequence shown here is derived from an EMBL/GenBank/DDBJ whole genome shotgun (WGS) entry which is preliminary data.</text>
</comment>
<feature type="chain" id="PRO_5046672443" evidence="2">
    <location>
        <begin position="20"/>
        <end position="174"/>
    </location>
</feature>
<evidence type="ECO:0000256" key="2">
    <source>
        <dbReference type="SAM" id="SignalP"/>
    </source>
</evidence>
<sequence>MKKLTSCAILIFTFCNSFAQEIETTIVVDSAQVKIESSKATIDEKKSELKSDIYNQNIISREQRKKEDKANDEQRELAKAQKKLKKEQKQAQKENRVIANNNDKLNDAKKREIKLNQRLINANKDLVKLQEKYEKKKAAGNLSAVESSKFEVKITKKQLDVRKIEEDISNLIKE</sequence>
<dbReference type="RefSeq" id="WP_290285519.1">
    <property type="nucleotide sequence ID" value="NZ_JAUFQN010000019.1"/>
</dbReference>
<gene>
    <name evidence="3" type="ORF">ACFFUU_00545</name>
</gene>